<proteinExistence type="predicted"/>
<dbReference type="InterPro" id="IPR036250">
    <property type="entry name" value="AcylCo_DH-like_C"/>
</dbReference>
<evidence type="ECO:0000313" key="1">
    <source>
        <dbReference type="EMBL" id="OWY33737.1"/>
    </source>
</evidence>
<dbReference type="EMBL" id="NJGV01000014">
    <property type="protein sequence ID" value="OWY33737.1"/>
    <property type="molecule type" value="Genomic_DNA"/>
</dbReference>
<name>A0A225SRD5_9BURK</name>
<accession>A0A225SRD5</accession>
<dbReference type="Proteomes" id="UP000214747">
    <property type="component" value="Unassembled WGS sequence"/>
</dbReference>
<dbReference type="AlphaFoldDB" id="A0A225SRD5"/>
<protein>
    <submittedName>
        <fullName evidence="1">Acyl-CoA dehydrogenase</fullName>
    </submittedName>
</protein>
<comment type="caution">
    <text evidence="1">The sequence shown here is derived from an EMBL/GenBank/DDBJ whole genome shotgun (WGS) entry which is preliminary data.</text>
</comment>
<dbReference type="Gene3D" id="2.40.110.10">
    <property type="entry name" value="Butyryl-CoA Dehydrogenase, subunit A, domain 2"/>
    <property type="match status" value="1"/>
</dbReference>
<evidence type="ECO:0000313" key="2">
    <source>
        <dbReference type="Proteomes" id="UP000214747"/>
    </source>
</evidence>
<dbReference type="InterPro" id="IPR046373">
    <property type="entry name" value="Acyl-CoA_Oxase/DH_mid-dom_sf"/>
</dbReference>
<organism evidence="1 2">
    <name type="scientific">Herbaspirillum aquaticum</name>
    <dbReference type="NCBI Taxonomy" id="568783"/>
    <lineage>
        <taxon>Bacteria</taxon>
        <taxon>Pseudomonadati</taxon>
        <taxon>Pseudomonadota</taxon>
        <taxon>Betaproteobacteria</taxon>
        <taxon>Burkholderiales</taxon>
        <taxon>Oxalobacteraceae</taxon>
        <taxon>Herbaspirillum</taxon>
    </lineage>
</organism>
<dbReference type="SUPFAM" id="SSF47203">
    <property type="entry name" value="Acyl-CoA dehydrogenase C-terminal domain-like"/>
    <property type="match status" value="1"/>
</dbReference>
<sequence length="352" mass="37701">MMSSTARRYAPPCPSLPAALEEFIGPALQEAPHAQLSVVAARLLRQLVVAGLDRLPLPGHGETLSRWQALAAVAAQDLSLAKLYEAHTDALAILAEANVAVPPHSIWGVWCAQGRPGSLRMREQGDRILLDGEKSWCSGAAALTHALLGHRDEQDQYWLLAIELGQPGVTFIEDDWAAVGMAATRTARLQLHGVTAQVIGGPGFYLERPGFWQGGIGIAACWYGAADALVSVMREGLAQRADSHALARLGNALCLQHSAAACLRESAARIDSHPGAKLMQEALRTRLIVERACLQIIEDLGAALGPHPYCGSRRSARLLADLPVWLRQSHAERDLAALAQASLEEESSPCSL</sequence>
<dbReference type="GO" id="GO:0016627">
    <property type="term" value="F:oxidoreductase activity, acting on the CH-CH group of donors"/>
    <property type="evidence" value="ECO:0007669"/>
    <property type="project" value="InterPro"/>
</dbReference>
<dbReference type="RefSeq" id="WP_088755944.1">
    <property type="nucleotide sequence ID" value="NZ_NJGV01000014.1"/>
</dbReference>
<keyword evidence="2" id="KW-1185">Reference proteome</keyword>
<dbReference type="InterPro" id="IPR009100">
    <property type="entry name" value="AcylCoA_DH/oxidase_NM_dom_sf"/>
</dbReference>
<gene>
    <name evidence="1" type="ORF">CEJ45_15320</name>
</gene>
<reference evidence="1 2" key="1">
    <citation type="journal article" date="2010" name="Int. J. Syst. Evol. Microbiol.">
        <title>Reclassification of Herbaspirillum putei as a later heterotypic synonym of Herbaspirillum huttiense, with the description of H. huttiense subsp. huttiense subsp. nov. and H. huttiense subsp. putei subsp. nov., comb. nov., and description of Herbaspirillum aquaticum sp. nov.</title>
        <authorList>
            <person name="Dobritsa A.P."/>
            <person name="Reddy M.C."/>
            <person name="Samadpour M."/>
        </authorList>
    </citation>
    <scope>NUCLEOTIDE SEQUENCE [LARGE SCALE GENOMIC DNA]</scope>
    <source>
        <strain evidence="1 2">IEH 4430</strain>
    </source>
</reference>
<dbReference type="SUPFAM" id="SSF56645">
    <property type="entry name" value="Acyl-CoA dehydrogenase NM domain-like"/>
    <property type="match status" value="1"/>
</dbReference>